<dbReference type="Pfam" id="PF00557">
    <property type="entry name" value="Peptidase_M24"/>
    <property type="match status" value="1"/>
</dbReference>
<feature type="non-terminal residue" evidence="3">
    <location>
        <position position="1"/>
    </location>
</feature>
<organism evidence="3 4">
    <name type="scientific">Cymbomonas tetramitiformis</name>
    <dbReference type="NCBI Taxonomy" id="36881"/>
    <lineage>
        <taxon>Eukaryota</taxon>
        <taxon>Viridiplantae</taxon>
        <taxon>Chlorophyta</taxon>
        <taxon>Pyramimonadophyceae</taxon>
        <taxon>Pyramimonadales</taxon>
        <taxon>Pyramimonadaceae</taxon>
        <taxon>Cymbomonas</taxon>
    </lineage>
</organism>
<dbReference type="Gene3D" id="3.40.50.12500">
    <property type="match status" value="1"/>
</dbReference>
<dbReference type="NCBIfam" id="TIGR01747">
    <property type="entry name" value="diampropi_NH3ly"/>
    <property type="match status" value="1"/>
</dbReference>
<comment type="caution">
    <text evidence="3">The sequence shown here is derived from an EMBL/GenBank/DDBJ whole genome shotgun (WGS) entry which is preliminary data.</text>
</comment>
<dbReference type="Pfam" id="PF17645">
    <property type="entry name" value="Amdase"/>
    <property type="match status" value="1"/>
</dbReference>
<name>A0AAE0FRE7_9CHLO</name>
<protein>
    <recommendedName>
        <fullName evidence="5">Diaminopropionate ammonia-lyase</fullName>
    </recommendedName>
</protein>
<dbReference type="InterPro" id="IPR000994">
    <property type="entry name" value="Pept_M24"/>
</dbReference>
<reference evidence="3 4" key="1">
    <citation type="journal article" date="2015" name="Genome Biol. Evol.">
        <title>Comparative Genomics of a Bacterivorous Green Alga Reveals Evolutionary Causalities and Consequences of Phago-Mixotrophic Mode of Nutrition.</title>
        <authorList>
            <person name="Burns J.A."/>
            <person name="Paasch A."/>
            <person name="Narechania A."/>
            <person name="Kim E."/>
        </authorList>
    </citation>
    <scope>NUCLEOTIDE SEQUENCE [LARGE SCALE GENOMIC DNA]</scope>
    <source>
        <strain evidence="3 4">PLY_AMNH</strain>
    </source>
</reference>
<dbReference type="EMBL" id="LGRX02014624">
    <property type="protein sequence ID" value="KAK3264323.1"/>
    <property type="molecule type" value="Genomic_DNA"/>
</dbReference>
<dbReference type="CDD" id="cd00640">
    <property type="entry name" value="Trp-synth-beta_II"/>
    <property type="match status" value="1"/>
</dbReference>
<dbReference type="CDD" id="cd01066">
    <property type="entry name" value="APP_MetAP"/>
    <property type="match status" value="1"/>
</dbReference>
<feature type="domain" description="Tryptophan synthase beta chain-like PALP" evidence="1">
    <location>
        <begin position="225"/>
        <end position="535"/>
    </location>
</feature>
<evidence type="ECO:0000313" key="4">
    <source>
        <dbReference type="Proteomes" id="UP001190700"/>
    </source>
</evidence>
<keyword evidence="4" id="KW-1185">Reference proteome</keyword>
<dbReference type="InterPro" id="IPR010081">
    <property type="entry name" value="DiNH2opropionate_NH3_lyase"/>
</dbReference>
<dbReference type="InterPro" id="IPR036005">
    <property type="entry name" value="Creatinase/aminopeptidase-like"/>
</dbReference>
<evidence type="ECO:0000313" key="3">
    <source>
        <dbReference type="EMBL" id="KAK3264323.1"/>
    </source>
</evidence>
<dbReference type="NCBIfam" id="NF006058">
    <property type="entry name" value="PRK08206.1"/>
    <property type="match status" value="1"/>
</dbReference>
<dbReference type="PANTHER" id="PTHR42937:SF1">
    <property type="entry name" value="DIAMINOPROPIONATE AMMONIA-LYASE"/>
    <property type="match status" value="1"/>
</dbReference>
<evidence type="ECO:0008006" key="5">
    <source>
        <dbReference type="Google" id="ProtNLM"/>
    </source>
</evidence>
<proteinExistence type="predicted"/>
<dbReference type="InterPro" id="IPR001926">
    <property type="entry name" value="TrpB-like_PALP"/>
</dbReference>
<dbReference type="SUPFAM" id="SSF53686">
    <property type="entry name" value="Tryptophan synthase beta subunit-like PLP-dependent enzymes"/>
    <property type="match status" value="1"/>
</dbReference>
<dbReference type="InterPro" id="IPR036052">
    <property type="entry name" value="TrpB-like_PALP_sf"/>
</dbReference>
<dbReference type="AlphaFoldDB" id="A0AAE0FRE7"/>
<accession>A0AAE0FRE7</accession>
<dbReference type="SUPFAM" id="SSF55920">
    <property type="entry name" value="Creatinase/aminopeptidase"/>
    <property type="match status" value="1"/>
</dbReference>
<dbReference type="InterPro" id="IPR053714">
    <property type="entry name" value="Iso_Racemase_Enz_sf"/>
</dbReference>
<dbReference type="InterPro" id="IPR026286">
    <property type="entry name" value="MaiA/AMDase"/>
</dbReference>
<dbReference type="GO" id="GO:0030170">
    <property type="term" value="F:pyridoxal phosphate binding"/>
    <property type="evidence" value="ECO:0007669"/>
    <property type="project" value="InterPro"/>
</dbReference>
<dbReference type="PANTHER" id="PTHR42937">
    <property type="match status" value="1"/>
</dbReference>
<dbReference type="Gene3D" id="3.90.230.10">
    <property type="entry name" value="Creatinase/methionine aminopeptidase superfamily"/>
    <property type="match status" value="1"/>
</dbReference>
<dbReference type="Gene3D" id="3.40.50.1100">
    <property type="match status" value="2"/>
</dbReference>
<dbReference type="Pfam" id="PF00291">
    <property type="entry name" value="PALP"/>
    <property type="match status" value="1"/>
</dbReference>
<feature type="domain" description="Peptidase M24" evidence="2">
    <location>
        <begin position="3"/>
        <end position="181"/>
    </location>
</feature>
<gene>
    <name evidence="3" type="ORF">CYMTET_26929</name>
</gene>
<evidence type="ECO:0000259" key="1">
    <source>
        <dbReference type="Pfam" id="PF00291"/>
    </source>
</evidence>
<sequence>GMMELGCEYPAYPPFVAAGHNACLGHYTGAQDVLQEGDTLFLEIGGCFGRYHAAMMRTCFVGKVVPPELAEVAVEVARAMEVACRLMIPGALCGDVDAATRAILTRRGGDDFRPGWQNSLRTGYSIGIGFYTDWGEAELLVVEPGSSAILQAGMVLHLIPWVQLPERKQAVGLSDTVVVREGGAVTMFPKGSRVPREIALLRPTAPTEPYSPATARLVRGFFGSEPTPLVALPRCASALGLEGVLLKDESKRLGLQAFKVFGAAFAMACWVAQRLGVDIAECRDGLDGLRQAYFERFPETPTTFVTCTDGNHGRAVAWAAKMLGQHAVVYMPKGSAAARVAHVHANGGECTVTDLNYDQTVELAFAKAKEHGWVVLQDTTAEGYTEIPQWIMQGYTAMVDEALEQMEGAHPTHVLLQVGVGSMAGAVLGYLVERFKGLPGQRPIAVTLEPENAACAFASARRRDGKMATVEGDLETMIAGLACGVPSALGWPILAGHVDGGFCWLSDGLAANGMRALAREGVEAGECGGAAIGLLQRLMAPGCPRAKAVRERLGLGEASRVLVFNTEGATDPVNYAAQMKLPDVSPAETAFDFEPPLDDAPVLGAVQREMGSGTADDGANTAVWRHFPHTMAISPARIGLLVLQTDFVMEAEMRSLLAPLLQLPSDGTLPRGICVTARMPMKDRIEAATLSSIAGSVQGVVKQFFPFQAAERRAMEVLVFGCTSASLVIGEERVEALLAEEKPGATIVQVTVAIREALGALGARRLAVLTPYTEAVNRQVDAFLAAAEMEVIARGTLGCPGDYEANRVSPQEVQCAGVALVSSLPKGAVDALLICCTGLMASSVINRMEEKLDVPVITSNTATAWKVRHALGIEASHCLSLPHGGRLFQLGVENA</sequence>
<evidence type="ECO:0000259" key="2">
    <source>
        <dbReference type="Pfam" id="PF00557"/>
    </source>
</evidence>
<dbReference type="Proteomes" id="UP001190700">
    <property type="component" value="Unassembled WGS sequence"/>
</dbReference>
<dbReference type="GO" id="GO:0008838">
    <property type="term" value="F:diaminopropionate ammonia-lyase activity"/>
    <property type="evidence" value="ECO:0007669"/>
    <property type="project" value="InterPro"/>
</dbReference>